<sequence length="131" mass="14666">MALFILCSMNTVIAGEVSILAADFRHAGGNTWNITVTLQHDDTGWDHYANRWRVVDAKGNLLGDRVLHHPHVDEQPFTRGLSQVTLPDGITTVYIEAQDKIHGWSPIRLEVDLKKIKAGRVHVKAADLNHK</sequence>
<dbReference type="OrthoDB" id="573055at2"/>
<reference evidence="1 2" key="1">
    <citation type="journal article" date="2019" name="Biochem. Eng. J.">
        <title>Metabolic engineering of the marine bacteria Neptunomonas concharum for the production of acetoin and meso-2,3-butanediol from acetate.</title>
        <authorList>
            <person name="Li W."/>
            <person name="Pu N."/>
            <person name="Liu C.-X."/>
            <person name="Yuan Q.-P."/>
            <person name="Li Z.-J."/>
        </authorList>
    </citation>
    <scope>NUCLEOTIDE SEQUENCE [LARGE SCALE GENOMIC DNA]</scope>
    <source>
        <strain evidence="1 2">JCM17730</strain>
    </source>
</reference>
<dbReference type="Proteomes" id="UP000324760">
    <property type="component" value="Chromosome"/>
</dbReference>
<keyword evidence="2" id="KW-1185">Reference proteome</keyword>
<evidence type="ECO:0000313" key="2">
    <source>
        <dbReference type="Proteomes" id="UP000324760"/>
    </source>
</evidence>
<dbReference type="EMBL" id="CP043869">
    <property type="protein sequence ID" value="QEQ98443.1"/>
    <property type="molecule type" value="Genomic_DNA"/>
</dbReference>
<organism evidence="1 2">
    <name type="scientific">Neptunomonas concharum</name>
    <dbReference type="NCBI Taxonomy" id="1031538"/>
    <lineage>
        <taxon>Bacteria</taxon>
        <taxon>Pseudomonadati</taxon>
        <taxon>Pseudomonadota</taxon>
        <taxon>Gammaproteobacteria</taxon>
        <taxon>Oceanospirillales</taxon>
        <taxon>Oceanospirillaceae</taxon>
        <taxon>Neptunomonas</taxon>
    </lineage>
</organism>
<evidence type="ECO:0000313" key="1">
    <source>
        <dbReference type="EMBL" id="QEQ98443.1"/>
    </source>
</evidence>
<accession>A0A5P1RFL4</accession>
<gene>
    <name evidence="1" type="ORF">F0U83_13055</name>
</gene>
<name>A0A5P1RFL4_9GAMM</name>
<dbReference type="KEGG" id="ncu:F0U83_13055"/>
<dbReference type="AlphaFoldDB" id="A0A5P1RFL4"/>
<proteinExistence type="predicted"/>
<protein>
    <submittedName>
        <fullName evidence="1">Uncharacterized protein</fullName>
    </submittedName>
</protein>